<feature type="compositionally biased region" description="Acidic residues" evidence="1">
    <location>
        <begin position="12"/>
        <end position="22"/>
    </location>
</feature>
<feature type="compositionally biased region" description="Polar residues" evidence="1">
    <location>
        <begin position="30"/>
        <end position="40"/>
    </location>
</feature>
<protein>
    <submittedName>
        <fullName evidence="2">Uncharacterized protein</fullName>
    </submittedName>
</protein>
<dbReference type="Proteomes" id="UP001291623">
    <property type="component" value="Unassembled WGS sequence"/>
</dbReference>
<proteinExistence type="predicted"/>
<comment type="caution">
    <text evidence="2">The sequence shown here is derived from an EMBL/GenBank/DDBJ whole genome shotgun (WGS) entry which is preliminary data.</text>
</comment>
<evidence type="ECO:0000256" key="1">
    <source>
        <dbReference type="SAM" id="MobiDB-lite"/>
    </source>
</evidence>
<evidence type="ECO:0000313" key="2">
    <source>
        <dbReference type="EMBL" id="KAK4357099.1"/>
    </source>
</evidence>
<reference evidence="2" key="1">
    <citation type="submission" date="2023-12" db="EMBL/GenBank/DDBJ databases">
        <title>Genome assembly of Anisodus tanguticus.</title>
        <authorList>
            <person name="Wang Y.-J."/>
        </authorList>
    </citation>
    <scope>NUCLEOTIDE SEQUENCE</scope>
    <source>
        <strain evidence="2">KB-2021</strain>
        <tissue evidence="2">Leaf</tissue>
    </source>
</reference>
<feature type="region of interest" description="Disordered" evidence="1">
    <location>
        <begin position="1"/>
        <end position="43"/>
    </location>
</feature>
<dbReference type="EMBL" id="JAVYJV010000012">
    <property type="protein sequence ID" value="KAK4357099.1"/>
    <property type="molecule type" value="Genomic_DNA"/>
</dbReference>
<gene>
    <name evidence="2" type="ORF">RND71_022709</name>
</gene>
<evidence type="ECO:0000313" key="3">
    <source>
        <dbReference type="Proteomes" id="UP001291623"/>
    </source>
</evidence>
<sequence length="228" mass="26255">MPPTTEQIPIIIEDDDEVTDEEPLAKRQKTSTPLPSSQPAHTLGKKILIAFSVRPEPLQDRTEDQEKVWHYQEQKEDFNAEIDCLTTELTILDAERTDEQAVIKQNFERDLKMSQDQVHQVTLTIKQLRTELEAASWANTEISTQLNQTLTERDQALADVEAEVARTMLKIKHITWNIRRFTLEKACEEIPDLDAKIFEAKVVEVEAFCRLNGDSIEEDYENSESKSD</sequence>
<accession>A0AAE1VD71</accession>
<organism evidence="2 3">
    <name type="scientific">Anisodus tanguticus</name>
    <dbReference type="NCBI Taxonomy" id="243964"/>
    <lineage>
        <taxon>Eukaryota</taxon>
        <taxon>Viridiplantae</taxon>
        <taxon>Streptophyta</taxon>
        <taxon>Embryophyta</taxon>
        <taxon>Tracheophyta</taxon>
        <taxon>Spermatophyta</taxon>
        <taxon>Magnoliopsida</taxon>
        <taxon>eudicotyledons</taxon>
        <taxon>Gunneridae</taxon>
        <taxon>Pentapetalae</taxon>
        <taxon>asterids</taxon>
        <taxon>lamiids</taxon>
        <taxon>Solanales</taxon>
        <taxon>Solanaceae</taxon>
        <taxon>Solanoideae</taxon>
        <taxon>Hyoscyameae</taxon>
        <taxon>Anisodus</taxon>
    </lineage>
</organism>
<dbReference type="AlphaFoldDB" id="A0AAE1VD71"/>
<name>A0AAE1VD71_9SOLA</name>
<keyword evidence="3" id="KW-1185">Reference proteome</keyword>
<feature type="compositionally biased region" description="Low complexity" evidence="1">
    <location>
        <begin position="1"/>
        <end position="11"/>
    </location>
</feature>